<dbReference type="OrthoDB" id="9772456at2"/>
<evidence type="ECO:0000256" key="3">
    <source>
        <dbReference type="ARBA" id="ARBA00009759"/>
    </source>
</evidence>
<dbReference type="EC" id="3.1.3.25" evidence="8"/>
<keyword evidence="5 8" id="KW-0378">Hydrolase</keyword>
<evidence type="ECO:0000313" key="10">
    <source>
        <dbReference type="Proteomes" id="UP000240009"/>
    </source>
</evidence>
<dbReference type="PANTHER" id="PTHR20854:SF4">
    <property type="entry name" value="INOSITOL-1-MONOPHOSPHATASE-RELATED"/>
    <property type="match status" value="1"/>
</dbReference>
<evidence type="ECO:0000256" key="1">
    <source>
        <dbReference type="ARBA" id="ARBA00001033"/>
    </source>
</evidence>
<accession>A0A2S8F7C0</accession>
<dbReference type="GO" id="GO:0006020">
    <property type="term" value="P:inositol metabolic process"/>
    <property type="evidence" value="ECO:0007669"/>
    <property type="project" value="TreeGrafter"/>
</dbReference>
<dbReference type="FunFam" id="3.30.540.10:FF:000003">
    <property type="entry name" value="Inositol-1-monophosphatase"/>
    <property type="match status" value="1"/>
</dbReference>
<dbReference type="PRINTS" id="PR00377">
    <property type="entry name" value="IMPHPHTASES"/>
</dbReference>
<feature type="binding site" evidence="7">
    <location>
        <position position="85"/>
    </location>
    <ligand>
        <name>Mg(2+)</name>
        <dbReference type="ChEBI" id="CHEBI:18420"/>
        <label>1</label>
        <note>catalytic</note>
    </ligand>
</feature>
<feature type="binding site" evidence="7">
    <location>
        <position position="83"/>
    </location>
    <ligand>
        <name>Mg(2+)</name>
        <dbReference type="ChEBI" id="CHEBI:18420"/>
        <label>1</label>
        <note>catalytic</note>
    </ligand>
</feature>
<dbReference type="SUPFAM" id="SSF56655">
    <property type="entry name" value="Carbohydrate phosphatase"/>
    <property type="match status" value="1"/>
</dbReference>
<comment type="caution">
    <text evidence="9">The sequence shown here is derived from an EMBL/GenBank/DDBJ whole genome shotgun (WGS) entry which is preliminary data.</text>
</comment>
<dbReference type="PROSITE" id="PS00630">
    <property type="entry name" value="IMP_2"/>
    <property type="match status" value="1"/>
</dbReference>
<dbReference type="RefSeq" id="WP_105355658.1">
    <property type="nucleotide sequence ID" value="NZ_PUIA01000051.1"/>
</dbReference>
<sequence length="259" mass="27814">MSSYLTSCEKAARAAGDVLKQWRGKFNVREKGKADLVTDADDAAQKVIEEILTADFPEFEFLGEEGPSGVSRKTGSPFCWVVDPLDGTMNYVHGLPNYAVSIGLTEAGKVIAGVIYDPVFDRCFKAEKGQGAYLNDEKIEVSGAQSLDEALIAFSFPTTVSRDSQVIEDFINVLVKTQGIRRLGSAALNLAYVAAGHMDAYWAAFNKPWDVAAGAILVEEAGGIVQGFGNQPFDINKPKIVATATPQLQAELQAQIASS</sequence>
<name>A0A2S8F7C0_9BACT</name>
<dbReference type="PANTHER" id="PTHR20854">
    <property type="entry name" value="INOSITOL MONOPHOSPHATASE"/>
    <property type="match status" value="1"/>
</dbReference>
<gene>
    <name evidence="9" type="ORF">C5Y96_16780</name>
</gene>
<comment type="similarity">
    <text evidence="3 8">Belongs to the inositol monophosphatase superfamily.</text>
</comment>
<proteinExistence type="inferred from homology"/>
<protein>
    <recommendedName>
        <fullName evidence="8">Inositol-1-monophosphatase</fullName>
        <ecNumber evidence="8">3.1.3.25</ecNumber>
    </recommendedName>
</protein>
<evidence type="ECO:0000256" key="2">
    <source>
        <dbReference type="ARBA" id="ARBA00001946"/>
    </source>
</evidence>
<dbReference type="InterPro" id="IPR020550">
    <property type="entry name" value="Inositol_monophosphatase_CS"/>
</dbReference>
<feature type="binding site" evidence="7">
    <location>
        <position position="64"/>
    </location>
    <ligand>
        <name>Mg(2+)</name>
        <dbReference type="ChEBI" id="CHEBI:18420"/>
        <label>1</label>
        <note>catalytic</note>
    </ligand>
</feature>
<feature type="binding site" evidence="7">
    <location>
        <position position="210"/>
    </location>
    <ligand>
        <name>Mg(2+)</name>
        <dbReference type="ChEBI" id="CHEBI:18420"/>
        <label>1</label>
        <note>catalytic</note>
    </ligand>
</feature>
<dbReference type="InterPro" id="IPR000760">
    <property type="entry name" value="Inositol_monophosphatase-like"/>
</dbReference>
<dbReference type="Proteomes" id="UP000240009">
    <property type="component" value="Unassembled WGS sequence"/>
</dbReference>
<dbReference type="GO" id="GO:0008934">
    <property type="term" value="F:inositol monophosphate 1-phosphatase activity"/>
    <property type="evidence" value="ECO:0007669"/>
    <property type="project" value="InterPro"/>
</dbReference>
<keyword evidence="6 7" id="KW-0460">Magnesium</keyword>
<dbReference type="InterPro" id="IPR020583">
    <property type="entry name" value="Inositol_monoP_metal-BS"/>
</dbReference>
<evidence type="ECO:0000256" key="8">
    <source>
        <dbReference type="RuleBase" id="RU364068"/>
    </source>
</evidence>
<dbReference type="GO" id="GO:0007165">
    <property type="term" value="P:signal transduction"/>
    <property type="evidence" value="ECO:0007669"/>
    <property type="project" value="TreeGrafter"/>
</dbReference>
<evidence type="ECO:0000313" key="9">
    <source>
        <dbReference type="EMBL" id="PQO28030.1"/>
    </source>
</evidence>
<comment type="catalytic activity">
    <reaction evidence="1 8">
        <text>a myo-inositol phosphate + H2O = myo-inositol + phosphate</text>
        <dbReference type="Rhea" id="RHEA:24056"/>
        <dbReference type="ChEBI" id="CHEBI:15377"/>
        <dbReference type="ChEBI" id="CHEBI:17268"/>
        <dbReference type="ChEBI" id="CHEBI:43474"/>
        <dbReference type="ChEBI" id="CHEBI:84139"/>
        <dbReference type="EC" id="3.1.3.25"/>
    </reaction>
</comment>
<evidence type="ECO:0000256" key="5">
    <source>
        <dbReference type="ARBA" id="ARBA00022801"/>
    </source>
</evidence>
<feature type="binding site" evidence="7">
    <location>
        <position position="86"/>
    </location>
    <ligand>
        <name>Mg(2+)</name>
        <dbReference type="ChEBI" id="CHEBI:18420"/>
        <label>1</label>
        <note>catalytic</note>
    </ligand>
</feature>
<dbReference type="Gene3D" id="3.40.190.80">
    <property type="match status" value="1"/>
</dbReference>
<dbReference type="CDD" id="cd01639">
    <property type="entry name" value="IMPase"/>
    <property type="match status" value="1"/>
</dbReference>
<evidence type="ECO:0000256" key="4">
    <source>
        <dbReference type="ARBA" id="ARBA00022723"/>
    </source>
</evidence>
<reference evidence="9 10" key="1">
    <citation type="submission" date="2018-02" db="EMBL/GenBank/DDBJ databases">
        <title>Comparative genomes isolates from brazilian mangrove.</title>
        <authorList>
            <person name="Araujo J.E."/>
            <person name="Taketani R.G."/>
            <person name="Silva M.C.P."/>
            <person name="Loureco M.V."/>
            <person name="Andreote F.D."/>
        </authorList>
    </citation>
    <scope>NUCLEOTIDE SEQUENCE [LARGE SCALE GENOMIC DNA]</scope>
    <source>
        <strain evidence="9 10">HEX-2 MGV</strain>
    </source>
</reference>
<organism evidence="9 10">
    <name type="scientific">Blastopirellula marina</name>
    <dbReference type="NCBI Taxonomy" id="124"/>
    <lineage>
        <taxon>Bacteria</taxon>
        <taxon>Pseudomonadati</taxon>
        <taxon>Planctomycetota</taxon>
        <taxon>Planctomycetia</taxon>
        <taxon>Pirellulales</taxon>
        <taxon>Pirellulaceae</taxon>
        <taxon>Blastopirellula</taxon>
    </lineage>
</organism>
<dbReference type="PROSITE" id="PS00629">
    <property type="entry name" value="IMP_1"/>
    <property type="match status" value="1"/>
</dbReference>
<evidence type="ECO:0000256" key="7">
    <source>
        <dbReference type="PIRSR" id="PIRSR600760-2"/>
    </source>
</evidence>
<dbReference type="AlphaFoldDB" id="A0A2S8F7C0"/>
<dbReference type="InterPro" id="IPR033942">
    <property type="entry name" value="IMPase"/>
</dbReference>
<evidence type="ECO:0000256" key="6">
    <source>
        <dbReference type="ARBA" id="ARBA00022842"/>
    </source>
</evidence>
<keyword evidence="4 7" id="KW-0479">Metal-binding</keyword>
<comment type="cofactor">
    <cofactor evidence="2 7 8">
        <name>Mg(2+)</name>
        <dbReference type="ChEBI" id="CHEBI:18420"/>
    </cofactor>
</comment>
<dbReference type="EMBL" id="PUIA01000051">
    <property type="protein sequence ID" value="PQO28030.1"/>
    <property type="molecule type" value="Genomic_DNA"/>
</dbReference>
<dbReference type="Pfam" id="PF00459">
    <property type="entry name" value="Inositol_P"/>
    <property type="match status" value="1"/>
</dbReference>
<dbReference type="Gene3D" id="3.30.540.10">
    <property type="entry name" value="Fructose-1,6-Bisphosphatase, subunit A, domain 1"/>
    <property type="match status" value="1"/>
</dbReference>
<dbReference type="GO" id="GO:0046872">
    <property type="term" value="F:metal ion binding"/>
    <property type="evidence" value="ECO:0007669"/>
    <property type="project" value="UniProtKB-KW"/>
</dbReference>
<dbReference type="GO" id="GO:0046854">
    <property type="term" value="P:phosphatidylinositol phosphate biosynthetic process"/>
    <property type="evidence" value="ECO:0007669"/>
    <property type="project" value="InterPro"/>
</dbReference>